<protein>
    <submittedName>
        <fullName evidence="3">Uncharacterized protein</fullName>
    </submittedName>
</protein>
<gene>
    <name evidence="3" type="ORF">F1D05_31030</name>
</gene>
<keyword evidence="1" id="KW-1133">Transmembrane helix</keyword>
<feature type="signal peptide" evidence="2">
    <location>
        <begin position="1"/>
        <end position="26"/>
    </location>
</feature>
<feature type="transmembrane region" description="Helical" evidence="1">
    <location>
        <begin position="194"/>
        <end position="216"/>
    </location>
</feature>
<evidence type="ECO:0000313" key="3">
    <source>
        <dbReference type="EMBL" id="QNE21548.1"/>
    </source>
</evidence>
<evidence type="ECO:0000256" key="1">
    <source>
        <dbReference type="SAM" id="Phobius"/>
    </source>
</evidence>
<dbReference type="KEGG" id="kqi:F1D05_31030"/>
<evidence type="ECO:0000313" key="4">
    <source>
        <dbReference type="Proteomes" id="UP000515563"/>
    </source>
</evidence>
<feature type="transmembrane region" description="Helical" evidence="1">
    <location>
        <begin position="158"/>
        <end position="182"/>
    </location>
</feature>
<proteinExistence type="predicted"/>
<organism evidence="3 4">
    <name type="scientific">Kribbella qitaiheensis</name>
    <dbReference type="NCBI Taxonomy" id="1544730"/>
    <lineage>
        <taxon>Bacteria</taxon>
        <taxon>Bacillati</taxon>
        <taxon>Actinomycetota</taxon>
        <taxon>Actinomycetes</taxon>
        <taxon>Propionibacteriales</taxon>
        <taxon>Kribbellaceae</taxon>
        <taxon>Kribbella</taxon>
    </lineage>
</organism>
<keyword evidence="1" id="KW-0812">Transmembrane</keyword>
<dbReference type="EMBL" id="CP043661">
    <property type="protein sequence ID" value="QNE21548.1"/>
    <property type="molecule type" value="Genomic_DNA"/>
</dbReference>
<dbReference type="RefSeq" id="WP_185443955.1">
    <property type="nucleotide sequence ID" value="NZ_CP043661.1"/>
</dbReference>
<reference evidence="4" key="1">
    <citation type="submission" date="2019-09" db="EMBL/GenBank/DDBJ databases">
        <title>Antimicrobial potential of Antarctic Bacteria.</title>
        <authorList>
            <person name="Benaud N."/>
            <person name="Edwards R.J."/>
            <person name="Ferrari B.C."/>
        </authorList>
    </citation>
    <scope>NUCLEOTIDE SEQUENCE [LARGE SCALE GENOMIC DNA]</scope>
    <source>
        <strain evidence="4">SPB151</strain>
    </source>
</reference>
<feature type="chain" id="PRO_5028938359" evidence="2">
    <location>
        <begin position="27"/>
        <end position="274"/>
    </location>
</feature>
<accession>A0A7G6X5N3</accession>
<feature type="transmembrane region" description="Helical" evidence="1">
    <location>
        <begin position="222"/>
        <end position="243"/>
    </location>
</feature>
<dbReference type="Proteomes" id="UP000515563">
    <property type="component" value="Chromosome"/>
</dbReference>
<keyword evidence="4" id="KW-1185">Reference proteome</keyword>
<sequence>MKRTLLGAVLAIIALPLGTQAIPAAAATTAAPGLEWSATVNGRAVGDVDSNKPLKLGRDKQTPVVLALTNTGSDPIIVRAIRLEGRVMTMTFFRYNTRLDIELAPGASTERRFDLELDDLTDQAVGLIPARLQLLDTNRKVLREDSFPVDVDGRPTSVYGLFGLAVAGITAILLGSLLLAIARRRLSRNRWNRALKFLAAGIGIGLTLTFTLSATRLLAPSAAAWLTLVLVLGAVAFAIGYLLPLGTHRPGALDEPSYLAREPEAAVARADSPP</sequence>
<reference evidence="3 4" key="2">
    <citation type="journal article" date="2020" name="Microbiol. Resour. Announc.">
        <title>Antarctic desert soil bacteria exhibit high novel natural product potential, evaluated through long-read genome sequencing and comparative genomics.</title>
        <authorList>
            <person name="Benaud N."/>
            <person name="Edwards R.J."/>
            <person name="Amos T.G."/>
            <person name="D'Agostino P.M."/>
            <person name="Gutierrez-Chavez C."/>
            <person name="Montgomery K."/>
            <person name="Nicetic I."/>
            <person name="Ferrari B.C."/>
        </authorList>
    </citation>
    <scope>NUCLEOTIDE SEQUENCE [LARGE SCALE GENOMIC DNA]</scope>
    <source>
        <strain evidence="3 4">SPB151</strain>
    </source>
</reference>
<keyword evidence="2" id="KW-0732">Signal</keyword>
<dbReference type="AlphaFoldDB" id="A0A7G6X5N3"/>
<keyword evidence="1" id="KW-0472">Membrane</keyword>
<evidence type="ECO:0000256" key="2">
    <source>
        <dbReference type="SAM" id="SignalP"/>
    </source>
</evidence>
<name>A0A7G6X5N3_9ACTN</name>